<name>A0A9Q5G9V1_LACHE</name>
<dbReference type="SUPFAM" id="SSF51998">
    <property type="entry name" value="PFL-like glycyl radical enzymes"/>
    <property type="match status" value="1"/>
</dbReference>
<dbReference type="Gene3D" id="3.90.1390.10">
    <property type="entry name" value="b-12 dependent (class ii) ribonucleotide reductase, chain A, domain 3"/>
    <property type="match status" value="1"/>
</dbReference>
<comment type="caution">
    <text evidence="1">The sequence shown here is derived from an EMBL/GenBank/DDBJ whole genome shotgun (WGS) entry which is preliminary data.</text>
</comment>
<gene>
    <name evidence="1" type="ORF">IMAU30003_01396</name>
</gene>
<reference evidence="1" key="1">
    <citation type="submission" date="2019-09" db="EMBL/GenBank/DDBJ databases">
        <title>Comparative genomic analysis of Lactobacillus helveticus.</title>
        <authorList>
            <person name="Zhang H."/>
            <person name="Chen Y."/>
            <person name="Zhong Z."/>
        </authorList>
    </citation>
    <scope>NUCLEOTIDE SEQUENCE</scope>
    <source>
        <strain evidence="1">IMAU30003</strain>
    </source>
</reference>
<dbReference type="Gene3D" id="3.20.70.20">
    <property type="match status" value="1"/>
</dbReference>
<proteinExistence type="predicted"/>
<evidence type="ECO:0000313" key="1">
    <source>
        <dbReference type="EMBL" id="NRO35146.1"/>
    </source>
</evidence>
<organism evidence="1 2">
    <name type="scientific">Lactobacillus helveticus</name>
    <name type="common">Lactobacillus suntoryeus</name>
    <dbReference type="NCBI Taxonomy" id="1587"/>
    <lineage>
        <taxon>Bacteria</taxon>
        <taxon>Bacillati</taxon>
        <taxon>Bacillota</taxon>
        <taxon>Bacilli</taxon>
        <taxon>Lactobacillales</taxon>
        <taxon>Lactobacillaceae</taxon>
        <taxon>Lactobacillus</taxon>
    </lineage>
</organism>
<protein>
    <submittedName>
        <fullName evidence="1">Adenosylcobalamin-dependent ribonucleoside-triphosphate reductase</fullName>
    </submittedName>
</protein>
<dbReference type="AlphaFoldDB" id="A0A9Q5G9V1"/>
<evidence type="ECO:0000313" key="2">
    <source>
        <dbReference type="Proteomes" id="UP000651333"/>
    </source>
</evidence>
<sequence length="184" mass="20404">MAGVSEGMHFHYAGYLIQRIRFQASDPLLPALRKCGYHTEPDIYTKNTICVEIPLRAAHADSKNFASAGTVSIAEQFATQAFLQTYWSDNAVSCTVTFQANESNQIAPLLHQYRHTIKSTSLLPYYGGSLKQAPKEPINKKTYEDRVAMITGDVKEVFENQNKDQKGLELVGQSDCAIGACPIK</sequence>
<accession>A0A9Q5G9V1</accession>
<dbReference type="EMBL" id="WCHB01000044">
    <property type="protein sequence ID" value="NRO35146.1"/>
    <property type="molecule type" value="Genomic_DNA"/>
</dbReference>
<dbReference type="Proteomes" id="UP000651333">
    <property type="component" value="Unassembled WGS sequence"/>
</dbReference>